<reference evidence="2 3" key="1">
    <citation type="submission" date="2017-02" db="EMBL/GenBank/DDBJ databases">
        <title>The new phylogeny of genus Mycobacterium.</title>
        <authorList>
            <person name="Tortoli E."/>
            <person name="Trovato A."/>
            <person name="Cirillo D.M."/>
        </authorList>
    </citation>
    <scope>NUCLEOTIDE SEQUENCE [LARGE SCALE GENOMIC DNA]</scope>
    <source>
        <strain evidence="2 3">DSM 45578</strain>
    </source>
</reference>
<sequence length="358" mass="37878">MLLVSGVAVNAWALFPSAVESGVYLPFAQGPPPVAAEANPVRDAGGDLSVSTSRISFRLMDTARMPAVPARYGSFSQASAALAVSMVPLRSKLQALLMLLYSRYGHDVDVAALELKLQALLRLPDSLLAQLIQHPDLADLAHVLDAVFLHSNDLSGIRTELDKIDISSTAGPIEQVDVVTINGRQAYIVYSPMVPPAAENISVTTTSVVMQRPVEFAVVVQIVTPAAEMTAFSFAPAAETFTAIPEQADPILAEFVAPPSIEPVATAEPSFAMIEVFDEPTHAPQPEFEDAVDPDDPFESDDQSEEQGDPFSAPGEVDTTTAHDDPPIAEQNEPEAADEPAGAHDDDGGESSSAEPSP</sequence>
<dbReference type="EMBL" id="MVHJ01000009">
    <property type="protein sequence ID" value="ORA04541.1"/>
    <property type="molecule type" value="Genomic_DNA"/>
</dbReference>
<proteinExistence type="predicted"/>
<evidence type="ECO:0000313" key="2">
    <source>
        <dbReference type="EMBL" id="ORA04541.1"/>
    </source>
</evidence>
<evidence type="ECO:0000256" key="1">
    <source>
        <dbReference type="SAM" id="MobiDB-lite"/>
    </source>
</evidence>
<dbReference type="AlphaFoldDB" id="A0A1W9YWU4"/>
<comment type="caution">
    <text evidence="2">The sequence shown here is derived from an EMBL/GenBank/DDBJ whole genome shotgun (WGS) entry which is preliminary data.</text>
</comment>
<name>A0A1W9YWU4_MYCBA</name>
<dbReference type="Proteomes" id="UP000192366">
    <property type="component" value="Unassembled WGS sequence"/>
</dbReference>
<evidence type="ECO:0000313" key="3">
    <source>
        <dbReference type="Proteomes" id="UP000192366"/>
    </source>
</evidence>
<feature type="region of interest" description="Disordered" evidence="1">
    <location>
        <begin position="283"/>
        <end position="358"/>
    </location>
</feature>
<keyword evidence="3" id="KW-1185">Reference proteome</keyword>
<gene>
    <name evidence="2" type="ORF">BST17_12565</name>
</gene>
<feature type="compositionally biased region" description="Acidic residues" evidence="1">
    <location>
        <begin position="287"/>
        <end position="308"/>
    </location>
</feature>
<protein>
    <submittedName>
        <fullName evidence="2">Uncharacterized protein</fullName>
    </submittedName>
</protein>
<accession>A0A1W9YWU4</accession>
<organism evidence="2 3">
    <name type="scientific">Mycolicibacterium bacteremicum</name>
    <name type="common">Mycobacterium bacteremicum</name>
    <dbReference type="NCBI Taxonomy" id="564198"/>
    <lineage>
        <taxon>Bacteria</taxon>
        <taxon>Bacillati</taxon>
        <taxon>Actinomycetota</taxon>
        <taxon>Actinomycetes</taxon>
        <taxon>Mycobacteriales</taxon>
        <taxon>Mycobacteriaceae</taxon>
        <taxon>Mycolicibacterium</taxon>
    </lineage>
</organism>